<evidence type="ECO:0000313" key="5">
    <source>
        <dbReference type="EMBL" id="OGK00067.1"/>
    </source>
</evidence>
<evidence type="ECO:0000313" key="6">
    <source>
        <dbReference type="Proteomes" id="UP000179243"/>
    </source>
</evidence>
<dbReference type="Pfam" id="PF01740">
    <property type="entry name" value="STAS"/>
    <property type="match status" value="1"/>
</dbReference>
<evidence type="ECO:0000256" key="1">
    <source>
        <dbReference type="ARBA" id="ARBA00022553"/>
    </source>
</evidence>
<dbReference type="PANTHER" id="PTHR44591:SF3">
    <property type="entry name" value="RESPONSE REGULATORY DOMAIN-CONTAINING PROTEIN"/>
    <property type="match status" value="1"/>
</dbReference>
<dbReference type="PANTHER" id="PTHR44591">
    <property type="entry name" value="STRESS RESPONSE REGULATOR PROTEIN 1"/>
    <property type="match status" value="1"/>
</dbReference>
<keyword evidence="1 2" id="KW-0597">Phosphoprotein</keyword>
<dbReference type="CDD" id="cd00156">
    <property type="entry name" value="REC"/>
    <property type="match status" value="1"/>
</dbReference>
<dbReference type="CDD" id="cd07043">
    <property type="entry name" value="STAS_anti-anti-sigma_factors"/>
    <property type="match status" value="1"/>
</dbReference>
<dbReference type="InterPro" id="IPR036513">
    <property type="entry name" value="STAS_dom_sf"/>
</dbReference>
<dbReference type="SUPFAM" id="SSF52091">
    <property type="entry name" value="SpoIIaa-like"/>
    <property type="match status" value="1"/>
</dbReference>
<dbReference type="Pfam" id="PF00072">
    <property type="entry name" value="Response_reg"/>
    <property type="match status" value="1"/>
</dbReference>
<dbReference type="SUPFAM" id="SSF52172">
    <property type="entry name" value="CheY-like"/>
    <property type="match status" value="1"/>
</dbReference>
<evidence type="ECO:0000256" key="2">
    <source>
        <dbReference type="PROSITE-ProRule" id="PRU00169"/>
    </source>
</evidence>
<dbReference type="Gene3D" id="3.30.750.24">
    <property type="entry name" value="STAS domain"/>
    <property type="match status" value="1"/>
</dbReference>
<name>A0A1F7F0J9_UNCRA</name>
<dbReference type="AlphaFoldDB" id="A0A1F7F0J9"/>
<gene>
    <name evidence="5" type="ORF">A2519_22325</name>
</gene>
<reference evidence="5 6" key="1">
    <citation type="journal article" date="2016" name="Nat. Commun.">
        <title>Thousands of microbial genomes shed light on interconnected biogeochemical processes in an aquifer system.</title>
        <authorList>
            <person name="Anantharaman K."/>
            <person name="Brown C.T."/>
            <person name="Hug L.A."/>
            <person name="Sharon I."/>
            <person name="Castelle C.J."/>
            <person name="Probst A.J."/>
            <person name="Thomas B.C."/>
            <person name="Singh A."/>
            <person name="Wilkins M.J."/>
            <person name="Karaoz U."/>
            <person name="Brodie E.L."/>
            <person name="Williams K.H."/>
            <person name="Hubbard S.S."/>
            <person name="Banfield J.F."/>
        </authorList>
    </citation>
    <scope>NUCLEOTIDE SEQUENCE [LARGE SCALE GENOMIC DNA]</scope>
</reference>
<feature type="modified residue" description="4-aspartylphosphate" evidence="2">
    <location>
        <position position="156"/>
    </location>
</feature>
<dbReference type="GO" id="GO:0000160">
    <property type="term" value="P:phosphorelay signal transduction system"/>
    <property type="evidence" value="ECO:0007669"/>
    <property type="project" value="InterPro"/>
</dbReference>
<evidence type="ECO:0000259" key="4">
    <source>
        <dbReference type="PROSITE" id="PS50801"/>
    </source>
</evidence>
<dbReference type="InterPro" id="IPR002645">
    <property type="entry name" value="STAS_dom"/>
</dbReference>
<dbReference type="InterPro" id="IPR050595">
    <property type="entry name" value="Bact_response_regulator"/>
</dbReference>
<dbReference type="InterPro" id="IPR001789">
    <property type="entry name" value="Sig_transdc_resp-reg_receiver"/>
</dbReference>
<dbReference type="Proteomes" id="UP000179243">
    <property type="component" value="Unassembled WGS sequence"/>
</dbReference>
<protein>
    <recommendedName>
        <fullName evidence="7">Response regulatory domain-containing protein</fullName>
    </recommendedName>
</protein>
<dbReference type="PROSITE" id="PS50110">
    <property type="entry name" value="RESPONSE_REGULATORY"/>
    <property type="match status" value="1"/>
</dbReference>
<dbReference type="Gene3D" id="3.40.50.2300">
    <property type="match status" value="1"/>
</dbReference>
<sequence length="230" mass="26134">MRPENDYFILALSGKITTVKECQETFETVHRMIMQDVKFIELDLSKVTDLSGSFAGFLTSLMNEIHSMGGNIIVSHADKNVRSVLMGTGLSGIIREPGEGRKKNKALLIDDDEDVRRITSESLKELDYLCIEAENGLIGLELYQRNKQAIAFIVLDMQMPVMDGEMFFNKILESDADARIIIATGYADQEKLVRMREKRHFEILKKPYFLRDLEAAIKRTLPQPMTKPSA</sequence>
<feature type="domain" description="STAS" evidence="4">
    <location>
        <begin position="27"/>
        <end position="90"/>
    </location>
</feature>
<dbReference type="PROSITE" id="PS50801">
    <property type="entry name" value="STAS"/>
    <property type="match status" value="1"/>
</dbReference>
<evidence type="ECO:0000259" key="3">
    <source>
        <dbReference type="PROSITE" id="PS50110"/>
    </source>
</evidence>
<dbReference type="SMART" id="SM00448">
    <property type="entry name" value="REC"/>
    <property type="match status" value="1"/>
</dbReference>
<dbReference type="InterPro" id="IPR011006">
    <property type="entry name" value="CheY-like_superfamily"/>
</dbReference>
<feature type="domain" description="Response regulatory" evidence="3">
    <location>
        <begin position="105"/>
        <end position="221"/>
    </location>
</feature>
<comment type="caution">
    <text evidence="5">The sequence shown here is derived from an EMBL/GenBank/DDBJ whole genome shotgun (WGS) entry which is preliminary data.</text>
</comment>
<proteinExistence type="predicted"/>
<evidence type="ECO:0008006" key="7">
    <source>
        <dbReference type="Google" id="ProtNLM"/>
    </source>
</evidence>
<dbReference type="EMBL" id="MFYX01000155">
    <property type="protein sequence ID" value="OGK00067.1"/>
    <property type="molecule type" value="Genomic_DNA"/>
</dbReference>
<organism evidence="5 6">
    <name type="scientific">Candidatus Raymondbacteria bacterium RIFOXYD12_FULL_49_13</name>
    <dbReference type="NCBI Taxonomy" id="1817890"/>
    <lineage>
        <taxon>Bacteria</taxon>
        <taxon>Raymondiibacteriota</taxon>
    </lineage>
</organism>
<accession>A0A1F7F0J9</accession>